<protein>
    <submittedName>
        <fullName evidence="1">Uncharacterized protein</fullName>
    </submittedName>
</protein>
<organism evidence="1 2">
    <name type="scientific">Kwoniella europaea PYCC6329</name>
    <dbReference type="NCBI Taxonomy" id="1423913"/>
    <lineage>
        <taxon>Eukaryota</taxon>
        <taxon>Fungi</taxon>
        <taxon>Dikarya</taxon>
        <taxon>Basidiomycota</taxon>
        <taxon>Agaricomycotina</taxon>
        <taxon>Tremellomycetes</taxon>
        <taxon>Tremellales</taxon>
        <taxon>Cryptococcaceae</taxon>
        <taxon>Kwoniella</taxon>
    </lineage>
</organism>
<sequence length="93" mass="10684">MSSTHWAKKINQLNQALDDNLGDLRELGEGVDPEDSMVSIQVSLTDMLYALETEEDKHGDSQVQIRVLSKADADYLRDNMGYSRWRRRDKTIV</sequence>
<accession>A0AAX4KSN9</accession>
<evidence type="ECO:0000313" key="2">
    <source>
        <dbReference type="Proteomes" id="UP001358614"/>
    </source>
</evidence>
<gene>
    <name evidence="1" type="ORF">V865_007549</name>
</gene>
<dbReference type="GeneID" id="91106350"/>
<name>A0AAX4KSN9_9TREE</name>
<dbReference type="Proteomes" id="UP001358614">
    <property type="component" value="Chromosome 2"/>
</dbReference>
<proteinExistence type="predicted"/>
<dbReference type="AlphaFoldDB" id="A0AAX4KSN9"/>
<keyword evidence="2" id="KW-1185">Reference proteome</keyword>
<dbReference type="EMBL" id="CP144090">
    <property type="protein sequence ID" value="WWD09425.1"/>
    <property type="molecule type" value="Genomic_DNA"/>
</dbReference>
<dbReference type="RefSeq" id="XP_066087392.1">
    <property type="nucleotide sequence ID" value="XM_066231295.1"/>
</dbReference>
<evidence type="ECO:0000313" key="1">
    <source>
        <dbReference type="EMBL" id="WWD09425.1"/>
    </source>
</evidence>
<reference evidence="1 2" key="1">
    <citation type="submission" date="2024-01" db="EMBL/GenBank/DDBJ databases">
        <title>Comparative genomics of Cryptococcus and Kwoniella reveals pathogenesis evolution and contrasting modes of karyotype evolution via chromosome fusion or intercentromeric recombination.</title>
        <authorList>
            <person name="Coelho M.A."/>
            <person name="David-Palma M."/>
            <person name="Shea T."/>
            <person name="Bowers K."/>
            <person name="McGinley-Smith S."/>
            <person name="Mohammad A.W."/>
            <person name="Gnirke A."/>
            <person name="Yurkov A.M."/>
            <person name="Nowrousian M."/>
            <person name="Sun S."/>
            <person name="Cuomo C.A."/>
            <person name="Heitman J."/>
        </authorList>
    </citation>
    <scope>NUCLEOTIDE SEQUENCE [LARGE SCALE GENOMIC DNA]</scope>
    <source>
        <strain evidence="1 2">PYCC6329</strain>
    </source>
</reference>
<dbReference type="KEGG" id="ker:91106350"/>